<accession>A0AB72Z742</accession>
<proteinExistence type="predicted"/>
<organism evidence="4 5">
    <name type="scientific">Listeria innocua ATCC 33091</name>
    <dbReference type="NCBI Taxonomy" id="1002366"/>
    <lineage>
        <taxon>Bacteria</taxon>
        <taxon>Bacillati</taxon>
        <taxon>Bacillota</taxon>
        <taxon>Bacilli</taxon>
        <taxon>Bacillales</taxon>
        <taxon>Listeriaceae</taxon>
        <taxon>Listeria</taxon>
    </lineage>
</organism>
<reference evidence="4 5" key="1">
    <citation type="submission" date="2011-08" db="EMBL/GenBank/DDBJ databases">
        <authorList>
            <person name="Weinstock G."/>
            <person name="Sodergren E."/>
            <person name="Clifton S."/>
            <person name="Fulton L."/>
            <person name="Fulton B."/>
            <person name="Courtney L."/>
            <person name="Fronick C."/>
            <person name="Harrison M."/>
            <person name="Strong C."/>
            <person name="Farmer C."/>
            <person name="Delahaunty K."/>
            <person name="Markovic C."/>
            <person name="Hall O."/>
            <person name="Minx P."/>
            <person name="Tomlinson C."/>
            <person name="Mitreva M."/>
            <person name="Hou S."/>
            <person name="Chen J."/>
            <person name="Wollam A."/>
            <person name="Pepin K.H."/>
            <person name="Johnson M."/>
            <person name="Bhonagiri V."/>
            <person name="Zhang X."/>
            <person name="Suruliraj S."/>
            <person name="Warren W."/>
            <person name="Chinwalla A."/>
            <person name="Mardis E.R."/>
            <person name="Wilson R.K."/>
        </authorList>
    </citation>
    <scope>NUCLEOTIDE SEQUENCE [LARGE SCALE GENOMIC DNA]</scope>
    <source>
        <strain evidence="4 5">ATCC 33091</strain>
    </source>
</reference>
<evidence type="ECO:0000256" key="1">
    <source>
        <dbReference type="ARBA" id="ARBA00022630"/>
    </source>
</evidence>
<dbReference type="InterPro" id="IPR005025">
    <property type="entry name" value="FMN_Rdtase-like_dom"/>
</dbReference>
<dbReference type="Gene3D" id="3.40.50.360">
    <property type="match status" value="1"/>
</dbReference>
<sequence>MFSIIALFLYWLDDEKNVIEKEDITLHLLIINGSPRKSGATAKILTYIHEKLCTMDSELEITHIDLSNYNLKLCVGCMGCYKTGYCFIQDDGVERLRSLIDQCDGLILGSPTYTSNVSGYLKILMDRGYFIFEQLLRNKPCFSVITYENAGGKKAQKILNEFIHYSGGSVSGHYRKKLNHGSEVLNKATEKTIDRKCAQYLVRAKRTMSLSVLEIVMRAIVFHVGLRRHAMKNPVRYKAVIDRWNNKGYTQTR</sequence>
<name>A0AB72Z742_LISIO</name>
<dbReference type="AlphaFoldDB" id="A0AB72Z742"/>
<keyword evidence="2" id="KW-0288">FMN</keyword>
<dbReference type="InterPro" id="IPR051796">
    <property type="entry name" value="ISF_SsuE-like"/>
</dbReference>
<evidence type="ECO:0000313" key="5">
    <source>
        <dbReference type="Proteomes" id="UP000003597"/>
    </source>
</evidence>
<protein>
    <submittedName>
        <fullName evidence="4">Iron-sulfur flavoprotein</fullName>
    </submittedName>
</protein>
<comment type="caution">
    <text evidence="4">The sequence shown here is derived from an EMBL/GenBank/DDBJ whole genome shotgun (WGS) entry which is preliminary data.</text>
</comment>
<dbReference type="SUPFAM" id="SSF52218">
    <property type="entry name" value="Flavoproteins"/>
    <property type="match status" value="1"/>
</dbReference>
<dbReference type="PANTHER" id="PTHR43278">
    <property type="entry name" value="NAD(P)H-DEPENDENT FMN-CONTAINING OXIDOREDUCTASE YWQN-RELATED"/>
    <property type="match status" value="1"/>
</dbReference>
<dbReference type="PANTHER" id="PTHR43278:SF4">
    <property type="entry name" value="NAD(P)H-DEPENDENT FMN-CONTAINING OXIDOREDUCTASE YWQN-RELATED"/>
    <property type="match status" value="1"/>
</dbReference>
<keyword evidence="5" id="KW-1185">Reference proteome</keyword>
<dbReference type="EMBL" id="AGCN01000033">
    <property type="protein sequence ID" value="EHN60734.1"/>
    <property type="molecule type" value="Genomic_DNA"/>
</dbReference>
<keyword evidence="1" id="KW-0285">Flavoprotein</keyword>
<gene>
    <name evidence="4" type="ORF">HMPREF0557_02248</name>
</gene>
<evidence type="ECO:0000256" key="2">
    <source>
        <dbReference type="ARBA" id="ARBA00022643"/>
    </source>
</evidence>
<evidence type="ECO:0000313" key="4">
    <source>
        <dbReference type="EMBL" id="EHN60734.1"/>
    </source>
</evidence>
<dbReference type="InterPro" id="IPR029039">
    <property type="entry name" value="Flavoprotein-like_sf"/>
</dbReference>
<evidence type="ECO:0000259" key="3">
    <source>
        <dbReference type="Pfam" id="PF03358"/>
    </source>
</evidence>
<dbReference type="GO" id="GO:0016491">
    <property type="term" value="F:oxidoreductase activity"/>
    <property type="evidence" value="ECO:0007669"/>
    <property type="project" value="InterPro"/>
</dbReference>
<dbReference type="Proteomes" id="UP000003597">
    <property type="component" value="Unassembled WGS sequence"/>
</dbReference>
<feature type="domain" description="NADPH-dependent FMN reductase-like" evidence="3">
    <location>
        <begin position="28"/>
        <end position="168"/>
    </location>
</feature>
<dbReference type="Pfam" id="PF03358">
    <property type="entry name" value="FMN_red"/>
    <property type="match status" value="1"/>
</dbReference>